<accession>A0A6L9EAK2</accession>
<dbReference type="AlphaFoldDB" id="A0A6L9EAK2"/>
<comment type="caution">
    <text evidence="2">The sequence shown here is derived from an EMBL/GenBank/DDBJ whole genome shotgun (WGS) entry which is preliminary data.</text>
</comment>
<dbReference type="InterPro" id="IPR024311">
    <property type="entry name" value="Lipocalin-like"/>
</dbReference>
<gene>
    <name evidence="2" type="ORF">GTQ38_06135</name>
</gene>
<feature type="domain" description="Lipocalin-like" evidence="1">
    <location>
        <begin position="36"/>
        <end position="119"/>
    </location>
</feature>
<dbReference type="Pfam" id="PF13648">
    <property type="entry name" value="Lipocalin_4"/>
    <property type="match status" value="1"/>
</dbReference>
<dbReference type="Proteomes" id="UP000475249">
    <property type="component" value="Unassembled WGS sequence"/>
</dbReference>
<keyword evidence="3" id="KW-1185">Reference proteome</keyword>
<dbReference type="PROSITE" id="PS51257">
    <property type="entry name" value="PROKAR_LIPOPROTEIN"/>
    <property type="match status" value="1"/>
</dbReference>
<organism evidence="2 3">
    <name type="scientific">Poritiphilus flavus</name>
    <dbReference type="NCBI Taxonomy" id="2697053"/>
    <lineage>
        <taxon>Bacteria</taxon>
        <taxon>Pseudomonadati</taxon>
        <taxon>Bacteroidota</taxon>
        <taxon>Flavobacteriia</taxon>
        <taxon>Flavobacteriales</taxon>
        <taxon>Flavobacteriaceae</taxon>
        <taxon>Poritiphilus</taxon>
    </lineage>
</organism>
<dbReference type="RefSeq" id="WP_161434592.1">
    <property type="nucleotide sequence ID" value="NZ_WXYO01000002.1"/>
</dbReference>
<dbReference type="EMBL" id="WXYO01000002">
    <property type="protein sequence ID" value="NAS11571.1"/>
    <property type="molecule type" value="Genomic_DNA"/>
</dbReference>
<evidence type="ECO:0000313" key="2">
    <source>
        <dbReference type="EMBL" id="NAS11571.1"/>
    </source>
</evidence>
<protein>
    <recommendedName>
        <fullName evidence="1">Lipocalin-like domain-containing protein</fullName>
    </recommendedName>
</protein>
<proteinExistence type="predicted"/>
<evidence type="ECO:0000313" key="3">
    <source>
        <dbReference type="Proteomes" id="UP000475249"/>
    </source>
</evidence>
<sequence>MRFLAIISIAFVLACNSDDSFSDLPENAEDIKSSELVGKWVLEATRISPGGVVDWTEDNSGSNIIFDLNRSFIWDYNNGTDPLEGTFAVEDNLLSLTYPDNLGGEIERQYYLSIEGSIFQINYIGCIESCTLQFRRQ</sequence>
<name>A0A6L9EAK2_9FLAO</name>
<evidence type="ECO:0000259" key="1">
    <source>
        <dbReference type="Pfam" id="PF13648"/>
    </source>
</evidence>
<reference evidence="2 3" key="1">
    <citation type="submission" date="2020-01" db="EMBL/GenBank/DDBJ databases">
        <title>Bacteria diversity of Porities sp.</title>
        <authorList>
            <person name="Wang G."/>
        </authorList>
    </citation>
    <scope>NUCLEOTIDE SEQUENCE [LARGE SCALE GENOMIC DNA]</scope>
    <source>
        <strain evidence="2 3">R33</strain>
    </source>
</reference>